<dbReference type="PANTHER" id="PTHR30026">
    <property type="entry name" value="OUTER MEMBRANE PROTEIN TOLC"/>
    <property type="match status" value="1"/>
</dbReference>
<evidence type="ECO:0000256" key="5">
    <source>
        <dbReference type="ARBA" id="ARBA00022692"/>
    </source>
</evidence>
<evidence type="ECO:0000313" key="9">
    <source>
        <dbReference type="EMBL" id="GIZ51910.1"/>
    </source>
</evidence>
<reference evidence="9 10" key="1">
    <citation type="journal article" date="2022" name="Int. J. Syst. Evol. Microbiol.">
        <title>Noviherbaspirillum aridicola sp. nov., isolated from an arid soil in Pakistan.</title>
        <authorList>
            <person name="Khan I.U."/>
            <person name="Saqib M."/>
            <person name="Amin A."/>
            <person name="Hussain F."/>
            <person name="Li L."/>
            <person name="Liu Y.H."/>
            <person name="Fang B.Z."/>
            <person name="Ahmed I."/>
            <person name="Li W.J."/>
        </authorList>
    </citation>
    <scope>NUCLEOTIDE SEQUENCE [LARGE SCALE GENOMIC DNA]</scope>
    <source>
        <strain evidence="9 10">NCCP-691</strain>
    </source>
</reference>
<feature type="chain" id="PRO_5046379018" description="Cobalt-zinc-cadmium efflux system outer membrane protein" evidence="8">
    <location>
        <begin position="29"/>
        <end position="407"/>
    </location>
</feature>
<evidence type="ECO:0008006" key="11">
    <source>
        <dbReference type="Google" id="ProtNLM"/>
    </source>
</evidence>
<keyword evidence="10" id="KW-1185">Reference proteome</keyword>
<comment type="caution">
    <text evidence="9">The sequence shown here is derived from an EMBL/GenBank/DDBJ whole genome shotgun (WGS) entry which is preliminary data.</text>
</comment>
<gene>
    <name evidence="9" type="ORF">NCCP691_19240</name>
</gene>
<evidence type="ECO:0000256" key="6">
    <source>
        <dbReference type="ARBA" id="ARBA00023136"/>
    </source>
</evidence>
<evidence type="ECO:0000313" key="10">
    <source>
        <dbReference type="Proteomes" id="UP000887222"/>
    </source>
</evidence>
<evidence type="ECO:0000256" key="8">
    <source>
        <dbReference type="SAM" id="SignalP"/>
    </source>
</evidence>
<sequence>MRRFRSSSSLLSKLAVAAVIGSASAAYAAPLTLKEAVEAAWSRQPEARALDARQDEAAAKRGAASALFPGAPVIGLSQRTDQLNQNRGERETEAEIAVPLWMPGTRNAAQRLAAAETTQLDAKTLAARLKLAGEVREAYWQARFAQNDKDVALRKVSETGVLLEDVERRFKAGDLARADLNQAQVAERLARATAAEAEARANRSQRLFSVLTGLAQLPEAGETLSDAGQAPALHPLLAATSVAVQVGQARLAQASAERRDPPEIALGFVRERPTAGDGYDKSVRVAVRIPLATHARNAPRVTAANAELIEMQAALSLEQERIQAESDAARAELEQATAIEALAQERFRLASETQGLYAKAFKLGELDLPTRLRSENDRFEAELALTRARLEVGRAISKLNQALGLIP</sequence>
<dbReference type="InterPro" id="IPR051906">
    <property type="entry name" value="TolC-like"/>
</dbReference>
<feature type="signal peptide" evidence="8">
    <location>
        <begin position="1"/>
        <end position="28"/>
    </location>
</feature>
<dbReference type="SUPFAM" id="SSF56954">
    <property type="entry name" value="Outer membrane efflux proteins (OEP)"/>
    <property type="match status" value="1"/>
</dbReference>
<keyword evidence="5" id="KW-0812">Transmembrane</keyword>
<comment type="subcellular location">
    <subcellularLocation>
        <location evidence="1">Cell outer membrane</location>
    </subcellularLocation>
</comment>
<dbReference type="Gene3D" id="1.20.1600.10">
    <property type="entry name" value="Outer membrane efflux proteins (OEP)"/>
    <property type="match status" value="1"/>
</dbReference>
<evidence type="ECO:0000256" key="3">
    <source>
        <dbReference type="ARBA" id="ARBA00022448"/>
    </source>
</evidence>
<keyword evidence="4" id="KW-1134">Transmembrane beta strand</keyword>
<evidence type="ECO:0000256" key="1">
    <source>
        <dbReference type="ARBA" id="ARBA00004442"/>
    </source>
</evidence>
<organism evidence="9 10">
    <name type="scientific">Noviherbaspirillum aridicola</name>
    <dbReference type="NCBI Taxonomy" id="2849687"/>
    <lineage>
        <taxon>Bacteria</taxon>
        <taxon>Pseudomonadati</taxon>
        <taxon>Pseudomonadota</taxon>
        <taxon>Betaproteobacteria</taxon>
        <taxon>Burkholderiales</taxon>
        <taxon>Oxalobacteraceae</taxon>
        <taxon>Noviherbaspirillum</taxon>
    </lineage>
</organism>
<keyword evidence="8" id="KW-0732">Signal</keyword>
<evidence type="ECO:0000256" key="2">
    <source>
        <dbReference type="ARBA" id="ARBA00007613"/>
    </source>
</evidence>
<keyword evidence="7" id="KW-0998">Cell outer membrane</keyword>
<dbReference type="RefSeq" id="WP_220808066.1">
    <property type="nucleotide sequence ID" value="NZ_BPMK01000007.1"/>
</dbReference>
<evidence type="ECO:0000256" key="4">
    <source>
        <dbReference type="ARBA" id="ARBA00022452"/>
    </source>
</evidence>
<dbReference type="EMBL" id="BPMK01000007">
    <property type="protein sequence ID" value="GIZ51910.1"/>
    <property type="molecule type" value="Genomic_DNA"/>
</dbReference>
<dbReference type="InterPro" id="IPR003423">
    <property type="entry name" value="OMP_efflux"/>
</dbReference>
<dbReference type="PANTHER" id="PTHR30026:SF20">
    <property type="entry name" value="OUTER MEMBRANE PROTEIN TOLC"/>
    <property type="match status" value="1"/>
</dbReference>
<proteinExistence type="inferred from homology"/>
<comment type="similarity">
    <text evidence="2">Belongs to the outer membrane factor (OMF) (TC 1.B.17) family.</text>
</comment>
<keyword evidence="6" id="KW-0472">Membrane</keyword>
<name>A0ABQ4Q539_9BURK</name>
<keyword evidence="3" id="KW-0813">Transport</keyword>
<dbReference type="Proteomes" id="UP000887222">
    <property type="component" value="Unassembled WGS sequence"/>
</dbReference>
<dbReference type="Pfam" id="PF02321">
    <property type="entry name" value="OEP"/>
    <property type="match status" value="1"/>
</dbReference>
<accession>A0ABQ4Q539</accession>
<evidence type="ECO:0000256" key="7">
    <source>
        <dbReference type="ARBA" id="ARBA00023237"/>
    </source>
</evidence>
<protein>
    <recommendedName>
        <fullName evidence="11">Cobalt-zinc-cadmium efflux system outer membrane protein</fullName>
    </recommendedName>
</protein>